<dbReference type="Proteomes" id="UP000236161">
    <property type="component" value="Unassembled WGS sequence"/>
</dbReference>
<keyword evidence="2" id="KW-1185">Reference proteome</keyword>
<dbReference type="AlphaFoldDB" id="A0A2I0BD24"/>
<reference evidence="1 2" key="1">
    <citation type="journal article" date="2017" name="Nature">
        <title>The Apostasia genome and the evolution of orchids.</title>
        <authorList>
            <person name="Zhang G.Q."/>
            <person name="Liu K.W."/>
            <person name="Li Z."/>
            <person name="Lohaus R."/>
            <person name="Hsiao Y.Y."/>
            <person name="Niu S.C."/>
            <person name="Wang J.Y."/>
            <person name="Lin Y.C."/>
            <person name="Xu Q."/>
            <person name="Chen L.J."/>
            <person name="Yoshida K."/>
            <person name="Fujiwara S."/>
            <person name="Wang Z.W."/>
            <person name="Zhang Y.Q."/>
            <person name="Mitsuda N."/>
            <person name="Wang M."/>
            <person name="Liu G.H."/>
            <person name="Pecoraro L."/>
            <person name="Huang H.X."/>
            <person name="Xiao X.J."/>
            <person name="Lin M."/>
            <person name="Wu X.Y."/>
            <person name="Wu W.L."/>
            <person name="Chen Y.Y."/>
            <person name="Chang S.B."/>
            <person name="Sakamoto S."/>
            <person name="Ohme-Takagi M."/>
            <person name="Yagi M."/>
            <person name="Zeng S.J."/>
            <person name="Shen C.Y."/>
            <person name="Yeh C.M."/>
            <person name="Luo Y.B."/>
            <person name="Tsai W.C."/>
            <person name="Van de Peer Y."/>
            <person name="Liu Z.J."/>
        </authorList>
    </citation>
    <scope>NUCLEOTIDE SEQUENCE [LARGE SCALE GENOMIC DNA]</scope>
    <source>
        <strain evidence="2">cv. Shenzhen</strain>
        <tissue evidence="1">Stem</tissue>
    </source>
</reference>
<organism evidence="1 2">
    <name type="scientific">Apostasia shenzhenica</name>
    <dbReference type="NCBI Taxonomy" id="1088818"/>
    <lineage>
        <taxon>Eukaryota</taxon>
        <taxon>Viridiplantae</taxon>
        <taxon>Streptophyta</taxon>
        <taxon>Embryophyta</taxon>
        <taxon>Tracheophyta</taxon>
        <taxon>Spermatophyta</taxon>
        <taxon>Magnoliopsida</taxon>
        <taxon>Liliopsida</taxon>
        <taxon>Asparagales</taxon>
        <taxon>Orchidaceae</taxon>
        <taxon>Apostasioideae</taxon>
        <taxon>Apostasia</taxon>
    </lineage>
</organism>
<name>A0A2I0BD24_9ASPA</name>
<gene>
    <name evidence="1" type="ORF">AXF42_Ash013108</name>
</gene>
<accession>A0A2I0BD24</accession>
<evidence type="ECO:0000313" key="1">
    <source>
        <dbReference type="EMBL" id="PKA65693.1"/>
    </source>
</evidence>
<dbReference type="EMBL" id="KZ451890">
    <property type="protein sequence ID" value="PKA65693.1"/>
    <property type="molecule type" value="Genomic_DNA"/>
</dbReference>
<evidence type="ECO:0000313" key="2">
    <source>
        <dbReference type="Proteomes" id="UP000236161"/>
    </source>
</evidence>
<proteinExistence type="predicted"/>
<sequence>MRRPLVRLPTCRLHSSFRYLLLLSPLPSHPSHRPRSQPTLVRRMHVRPSFSAAFCYKFVDSNLYPKSPNLTGRTELGAQARSCGSPPKTPTSLAQVYGTVVVPPRMASPQRIRLKRGEDWNKSPTCGIADN</sequence>
<protein>
    <submittedName>
        <fullName evidence="1">Uncharacterized protein</fullName>
    </submittedName>
</protein>